<evidence type="ECO:0000313" key="8">
    <source>
        <dbReference type="EMBL" id="TVX97176.1"/>
    </source>
</evidence>
<dbReference type="OrthoDB" id="9804790at2"/>
<dbReference type="PROSITE" id="PS00062">
    <property type="entry name" value="ALDOKETO_REDUCTASE_2"/>
    <property type="match status" value="1"/>
</dbReference>
<dbReference type="PANTHER" id="PTHR43827:SF3">
    <property type="entry name" value="NADP-DEPENDENT OXIDOREDUCTASE DOMAIN-CONTAINING PROTEIN"/>
    <property type="match status" value="1"/>
</dbReference>
<dbReference type="FunFam" id="3.20.20.100:FF:000015">
    <property type="entry name" value="Oxidoreductase, aldo/keto reductase family"/>
    <property type="match status" value="1"/>
</dbReference>
<gene>
    <name evidence="8" type="ORF">FPZ45_19530</name>
</gene>
<comment type="caution">
    <text evidence="8">The sequence shown here is derived from an EMBL/GenBank/DDBJ whole genome shotgun (WGS) entry which is preliminary data.</text>
</comment>
<dbReference type="SUPFAM" id="SSF51430">
    <property type="entry name" value="NAD(P)-linked oxidoreductase"/>
    <property type="match status" value="1"/>
</dbReference>
<feature type="binding site" evidence="5">
    <location>
        <position position="129"/>
    </location>
    <ligand>
        <name>substrate</name>
    </ligand>
</feature>
<evidence type="ECO:0000313" key="9">
    <source>
        <dbReference type="Proteomes" id="UP000316330"/>
    </source>
</evidence>
<evidence type="ECO:0000256" key="2">
    <source>
        <dbReference type="ARBA" id="ARBA00022857"/>
    </source>
</evidence>
<reference evidence="8 9" key="1">
    <citation type="submission" date="2019-07" db="EMBL/GenBank/DDBJ databases">
        <authorList>
            <person name="Kim J."/>
        </authorList>
    </citation>
    <scope>NUCLEOTIDE SEQUENCE [LARGE SCALE GENOMIC DNA]</scope>
    <source>
        <strain evidence="8 9">G13</strain>
    </source>
</reference>
<sequence>MVIYKKNVGGLVKEDKRLKLRLDSTAELLNGVEMPRLGLGVWNAKEGPETENAVLTALKAGYRSIDTASMYGNEAAVGRAVRASGIPREQIFVTTKVWNNDQGYDSTIKACRASLDRLGLDYVDLYLIHWPVEGKSKETYKALEDLYAQGLAKAIGVSNFDIAQLDELMGSCRIKPMVNQVEINPLHTQKKLFSFCRTMGIQLEAWRPLMYGKLDLPLLEELAVKYGKSPAQIVIRWHLQLGIVAIPKSVNEERIRENANVFDFELEPEDMLRIDALNKNYSTG</sequence>
<dbReference type="Proteomes" id="UP000316330">
    <property type="component" value="Unassembled WGS sequence"/>
</dbReference>
<comment type="similarity">
    <text evidence="1">Belongs to the aldo/keto reductase family.</text>
</comment>
<dbReference type="InterPro" id="IPR020471">
    <property type="entry name" value="AKR"/>
</dbReference>
<keyword evidence="9" id="KW-1185">Reference proteome</keyword>
<feature type="site" description="Lowers pKa of active site Tyr" evidence="6">
    <location>
        <position position="96"/>
    </location>
</feature>
<dbReference type="PANTHER" id="PTHR43827">
    <property type="entry name" value="2,5-DIKETO-D-GLUCONIC ACID REDUCTASE"/>
    <property type="match status" value="1"/>
</dbReference>
<dbReference type="PROSITE" id="PS00063">
    <property type="entry name" value="ALDOKETO_REDUCTASE_3"/>
    <property type="match status" value="1"/>
</dbReference>
<evidence type="ECO:0000256" key="5">
    <source>
        <dbReference type="PIRSR" id="PIRSR000097-2"/>
    </source>
</evidence>
<dbReference type="InterPro" id="IPR018170">
    <property type="entry name" value="Aldo/ket_reductase_CS"/>
</dbReference>
<feature type="active site" description="Proton donor" evidence="4">
    <location>
        <position position="71"/>
    </location>
</feature>
<proteinExistence type="inferred from homology"/>
<evidence type="ECO:0000256" key="4">
    <source>
        <dbReference type="PIRSR" id="PIRSR000097-1"/>
    </source>
</evidence>
<dbReference type="Pfam" id="PF00248">
    <property type="entry name" value="Aldo_ket_red"/>
    <property type="match status" value="1"/>
</dbReference>
<keyword evidence="2" id="KW-0521">NADP</keyword>
<name>A0A559JBB7_9BACL</name>
<dbReference type="GO" id="GO:0016616">
    <property type="term" value="F:oxidoreductase activity, acting on the CH-OH group of donors, NAD or NADP as acceptor"/>
    <property type="evidence" value="ECO:0007669"/>
    <property type="project" value="UniProtKB-ARBA"/>
</dbReference>
<dbReference type="AlphaFoldDB" id="A0A559JBB7"/>
<dbReference type="PRINTS" id="PR00069">
    <property type="entry name" value="ALDKETRDTASE"/>
</dbReference>
<dbReference type="PIRSF" id="PIRSF000097">
    <property type="entry name" value="AKR"/>
    <property type="match status" value="1"/>
</dbReference>
<keyword evidence="3" id="KW-0560">Oxidoreductase</keyword>
<dbReference type="Gene3D" id="3.20.20.100">
    <property type="entry name" value="NADP-dependent oxidoreductase domain"/>
    <property type="match status" value="1"/>
</dbReference>
<dbReference type="InterPro" id="IPR036812">
    <property type="entry name" value="NAD(P)_OxRdtase_dom_sf"/>
</dbReference>
<organism evidence="8 9">
    <name type="scientific">Cohnella terricola</name>
    <dbReference type="NCBI Taxonomy" id="1289167"/>
    <lineage>
        <taxon>Bacteria</taxon>
        <taxon>Bacillati</taxon>
        <taxon>Bacillota</taxon>
        <taxon>Bacilli</taxon>
        <taxon>Bacillales</taxon>
        <taxon>Paenibacillaceae</taxon>
        <taxon>Cohnella</taxon>
    </lineage>
</organism>
<dbReference type="PROSITE" id="PS00798">
    <property type="entry name" value="ALDOKETO_REDUCTASE_1"/>
    <property type="match status" value="1"/>
</dbReference>
<protein>
    <submittedName>
        <fullName evidence="8">Aldo/keto reductase</fullName>
    </submittedName>
</protein>
<evidence type="ECO:0000256" key="3">
    <source>
        <dbReference type="ARBA" id="ARBA00023002"/>
    </source>
</evidence>
<evidence type="ECO:0000256" key="6">
    <source>
        <dbReference type="PIRSR" id="PIRSR000097-3"/>
    </source>
</evidence>
<feature type="domain" description="NADP-dependent oxidoreductase" evidence="7">
    <location>
        <begin position="37"/>
        <end position="278"/>
    </location>
</feature>
<evidence type="ECO:0000256" key="1">
    <source>
        <dbReference type="ARBA" id="ARBA00007905"/>
    </source>
</evidence>
<dbReference type="InterPro" id="IPR023210">
    <property type="entry name" value="NADP_OxRdtase_dom"/>
</dbReference>
<dbReference type="EMBL" id="VNJJ01000013">
    <property type="protein sequence ID" value="TVX97176.1"/>
    <property type="molecule type" value="Genomic_DNA"/>
</dbReference>
<evidence type="ECO:0000259" key="7">
    <source>
        <dbReference type="Pfam" id="PF00248"/>
    </source>
</evidence>
<accession>A0A559JBB7</accession>